<dbReference type="EMBL" id="JACADJ010000019">
    <property type="protein sequence ID" value="NWH04839.1"/>
    <property type="molecule type" value="Genomic_DNA"/>
</dbReference>
<name>A0A850SUL7_9BACT</name>
<evidence type="ECO:0000313" key="3">
    <source>
        <dbReference type="Proteomes" id="UP000553343"/>
    </source>
</evidence>
<dbReference type="InterPro" id="IPR008965">
    <property type="entry name" value="CBM2/CBM3_carb-bd_dom_sf"/>
</dbReference>
<dbReference type="GO" id="GO:0000272">
    <property type="term" value="P:polysaccharide catabolic process"/>
    <property type="evidence" value="ECO:0007669"/>
    <property type="project" value="InterPro"/>
</dbReference>
<dbReference type="CDD" id="cd08547">
    <property type="entry name" value="Type_II_cohesin"/>
    <property type="match status" value="1"/>
</dbReference>
<sequence>MQLKPAPFNSVMVLLSLICCLGVNADSLSGDRFTSQSHMIVSGKNETGSDRYQLFFEMGHPVQGNQMRGARYLAQVGLPLLENEAEPVSEPLASVDMDLSTIDYDSSGVSDRDIEADIAAKPGNIVLVAVVARNVSNLDTYQVEVHFDPESLMFTAGFEDNLQKGLKGYLKQNGGISLWMPATKVAPGVVNLSNALVGNNIALAPDGTGILGLMHFKVLQQSENNRISLHHARFIDSYGNCRQVETVSGGSLTGSDVIPGDLDGNGIITLADVVISLKVISGKINSRVELGADINNDLKIGIKEALFDMNMRAPSRQ</sequence>
<reference evidence="2 3" key="1">
    <citation type="submission" date="2020-06" db="EMBL/GenBank/DDBJ databases">
        <title>High-quality draft genome of sulfate reducer Desulfobacter latus type strain AcrS2 isolated from marine sediment.</title>
        <authorList>
            <person name="Hoppe M."/>
            <person name="Larsen C.K."/>
            <person name="Marshall I.P.G."/>
            <person name="Schramm A."/>
            <person name="Marietou A.G."/>
        </authorList>
    </citation>
    <scope>NUCLEOTIDE SEQUENCE [LARGE SCALE GENOMIC DNA]</scope>
    <source>
        <strain evidence="2 3">AcRS2</strain>
    </source>
</reference>
<dbReference type="SUPFAM" id="SSF49384">
    <property type="entry name" value="Carbohydrate-binding domain"/>
    <property type="match status" value="1"/>
</dbReference>
<feature type="signal peptide" evidence="1">
    <location>
        <begin position="1"/>
        <end position="25"/>
    </location>
</feature>
<dbReference type="RefSeq" id="WP_178366296.1">
    <property type="nucleotide sequence ID" value="NZ_JACADJ010000019.1"/>
</dbReference>
<feature type="chain" id="PRO_5032879845" description="Cohesin domain-containing protein" evidence="1">
    <location>
        <begin position="26"/>
        <end position="317"/>
    </location>
</feature>
<dbReference type="InterPro" id="IPR018247">
    <property type="entry name" value="EF_Hand_1_Ca_BS"/>
</dbReference>
<gene>
    <name evidence="2" type="ORF">HXW94_07545</name>
</gene>
<dbReference type="PROSITE" id="PS00018">
    <property type="entry name" value="EF_HAND_1"/>
    <property type="match status" value="1"/>
</dbReference>
<dbReference type="InterPro" id="IPR036439">
    <property type="entry name" value="Dockerin_dom_sf"/>
</dbReference>
<dbReference type="AlphaFoldDB" id="A0A850SUL7"/>
<evidence type="ECO:0000313" key="2">
    <source>
        <dbReference type="EMBL" id="NWH04839.1"/>
    </source>
</evidence>
<protein>
    <recommendedName>
        <fullName evidence="4">Cohesin domain-containing protein</fullName>
    </recommendedName>
</protein>
<evidence type="ECO:0000256" key="1">
    <source>
        <dbReference type="SAM" id="SignalP"/>
    </source>
</evidence>
<evidence type="ECO:0008006" key="4">
    <source>
        <dbReference type="Google" id="ProtNLM"/>
    </source>
</evidence>
<dbReference type="GO" id="GO:0030246">
    <property type="term" value="F:carbohydrate binding"/>
    <property type="evidence" value="ECO:0007669"/>
    <property type="project" value="InterPro"/>
</dbReference>
<dbReference type="Proteomes" id="UP000553343">
    <property type="component" value="Unassembled WGS sequence"/>
</dbReference>
<dbReference type="Gene3D" id="1.10.1330.10">
    <property type="entry name" value="Dockerin domain"/>
    <property type="match status" value="1"/>
</dbReference>
<organism evidence="2 3">
    <name type="scientific">Desulfobacter latus</name>
    <dbReference type="NCBI Taxonomy" id="2292"/>
    <lineage>
        <taxon>Bacteria</taxon>
        <taxon>Pseudomonadati</taxon>
        <taxon>Thermodesulfobacteriota</taxon>
        <taxon>Desulfobacteria</taxon>
        <taxon>Desulfobacterales</taxon>
        <taxon>Desulfobacteraceae</taxon>
        <taxon>Desulfobacter</taxon>
    </lineage>
</organism>
<keyword evidence="1" id="KW-0732">Signal</keyword>
<comment type="caution">
    <text evidence="2">The sequence shown here is derived from an EMBL/GenBank/DDBJ whole genome shotgun (WGS) entry which is preliminary data.</text>
</comment>
<proteinExistence type="predicted"/>
<dbReference type="Gene3D" id="2.60.40.680">
    <property type="match status" value="1"/>
</dbReference>
<accession>A0A850SUL7</accession>
<keyword evidence="3" id="KW-1185">Reference proteome</keyword>